<dbReference type="AlphaFoldDB" id="A0A4P6LSD1"/>
<dbReference type="Gene3D" id="2.60.120.1390">
    <property type="match status" value="1"/>
</dbReference>
<dbReference type="InterPro" id="IPR021345">
    <property type="entry name" value="DUF2961"/>
</dbReference>
<proteinExistence type="predicted"/>
<reference evidence="2 3" key="1">
    <citation type="submission" date="2019-01" db="EMBL/GenBank/DDBJ databases">
        <title>PMF-metabolizing Aryl O-demethylase.</title>
        <authorList>
            <person name="Kim M."/>
        </authorList>
    </citation>
    <scope>NUCLEOTIDE SEQUENCE [LARGE SCALE GENOMIC DNA]</scope>
    <source>
        <strain evidence="2 3">PMF1</strain>
    </source>
</reference>
<name>A0A4P6LSD1_9FIRM</name>
<organism evidence="2 3">
    <name type="scientific">Blautia producta</name>
    <dbReference type="NCBI Taxonomy" id="33035"/>
    <lineage>
        <taxon>Bacteria</taxon>
        <taxon>Bacillati</taxon>
        <taxon>Bacillota</taxon>
        <taxon>Clostridia</taxon>
        <taxon>Lachnospirales</taxon>
        <taxon>Lachnospiraceae</taxon>
        <taxon>Blautia</taxon>
    </lineage>
</organism>
<dbReference type="KEGG" id="bpro:PMF13cell1_00339"/>
<accession>A0A4P6LSD1</accession>
<dbReference type="Proteomes" id="UP000289794">
    <property type="component" value="Chromosome"/>
</dbReference>
<evidence type="ECO:0008006" key="4">
    <source>
        <dbReference type="Google" id="ProtNLM"/>
    </source>
</evidence>
<gene>
    <name evidence="2" type="ORF">PMF13cell1_00339</name>
</gene>
<evidence type="ECO:0000313" key="2">
    <source>
        <dbReference type="EMBL" id="QBE94846.1"/>
    </source>
</evidence>
<dbReference type="Pfam" id="PF11175">
    <property type="entry name" value="DUF2961"/>
    <property type="match status" value="1"/>
</dbReference>
<dbReference type="EMBL" id="CP035945">
    <property type="protein sequence ID" value="QBE94846.1"/>
    <property type="molecule type" value="Genomic_DNA"/>
</dbReference>
<protein>
    <recommendedName>
        <fullName evidence="4">DUF2961 domain-containing protein</fullName>
    </recommendedName>
</protein>
<evidence type="ECO:0000256" key="1">
    <source>
        <dbReference type="SAM" id="MobiDB-lite"/>
    </source>
</evidence>
<sequence>MTFGFNMYNEKGKNMVLGELENIFRLRNGSSRAITWENRTGEKGKGGMAESELGPSRKGSPCVPEIAAGETVTLAEIIGPGIIQHIWMTVTDRTSERNRYVLRDLVVRMYWDDEETPSVESPLGDLFCCGFGVSYQVNSQPIAVNPTRGFNMYFPMPFRKKARITVENQCDEDIPAFFYQVDYCLTDEVTDDAGYFHAQWKRQHITEKGKDYVILDNVQGKGQYVGTYMALTTLERYWYGEGEVKFYIDGDKEYPTICGTGTEDYFGGAWSFAGQEEGKTVEQMFCTPYLGYPYYSRHDTFIHNDYHNDDQMPQRSFYRWHIADPILFKEDLKVTIQQIGVYYGGLFERQDDVATVAYWYQAEPHGKFPKFPARKERWPR</sequence>
<feature type="region of interest" description="Disordered" evidence="1">
    <location>
        <begin position="38"/>
        <end position="61"/>
    </location>
</feature>
<evidence type="ECO:0000313" key="3">
    <source>
        <dbReference type="Proteomes" id="UP000289794"/>
    </source>
</evidence>